<dbReference type="Pfam" id="PF00788">
    <property type="entry name" value="RA"/>
    <property type="match status" value="1"/>
</dbReference>
<evidence type="ECO:0000259" key="2">
    <source>
        <dbReference type="PROSITE" id="PS50200"/>
    </source>
</evidence>
<dbReference type="Proteomes" id="UP000823872">
    <property type="component" value="Chromosome D2"/>
</dbReference>
<keyword evidence="5" id="KW-1185">Reference proteome</keyword>
<dbReference type="SMART" id="SM00314">
    <property type="entry name" value="RA"/>
    <property type="match status" value="1"/>
</dbReference>
<feature type="domain" description="SARAH" evidence="3">
    <location>
        <begin position="270"/>
        <end position="317"/>
    </location>
</feature>
<dbReference type="InterPro" id="IPR000159">
    <property type="entry name" value="RA_dom"/>
</dbReference>
<protein>
    <recommendedName>
        <fullName evidence="6">Ras association domain family member 4</fullName>
    </recommendedName>
</protein>
<sequence>MKEDCPPSSHVPISDSKSILKSELLSLLKTYNCYHEGRSFQLRHREEEGALIIEGLLNIAWGLRRPIRLQIQDDRERVHLSAASWTPGQPSCHLKEPLLQEGKVAAQEPNAQTAHSTESSRDSSEPVEEDEETPQLMRTKSDAACVIQRRPRSRTPGEAQRIRRHRFSINGHFYNHKTSVFTPAYGSVTNVRVNSTMTTLHVLTLLLNKFRVENGPSEFALYIVHESGERTKLKDCEYPLISRILHGPCEKIARMFLMEADLGEEVPHDVAQYIKFEMPVLDSFVEKLKEEEEREIIKLTMKARPRVSAQPQAPHLLIHVTHKIPVCLHLMQQLRTLLGKAGAASRHGMCPVSGHHFSTASLAAHPTSPMQPSTLAAEVRPGVRPGVHHLPSAALTLNILSET</sequence>
<reference evidence="4" key="3">
    <citation type="submission" date="2025-09" db="UniProtKB">
        <authorList>
            <consortium name="Ensembl"/>
        </authorList>
    </citation>
    <scope>IDENTIFICATION</scope>
    <source>
        <strain evidence="4">breed Abyssinian</strain>
    </source>
</reference>
<feature type="domain" description="Ras-associating" evidence="2">
    <location>
        <begin position="174"/>
        <end position="262"/>
    </location>
</feature>
<dbReference type="PROSITE" id="PS50200">
    <property type="entry name" value="RA"/>
    <property type="match status" value="1"/>
</dbReference>
<dbReference type="SUPFAM" id="SSF54236">
    <property type="entry name" value="Ubiquitin-like"/>
    <property type="match status" value="1"/>
</dbReference>
<dbReference type="InterPro" id="IPR029071">
    <property type="entry name" value="Ubiquitin-like_domsf"/>
</dbReference>
<dbReference type="GeneTree" id="ENSGT00940000160176"/>
<evidence type="ECO:0008006" key="6">
    <source>
        <dbReference type="Google" id="ProtNLM"/>
    </source>
</evidence>
<dbReference type="InterPro" id="IPR011524">
    <property type="entry name" value="SARAH_dom"/>
</dbReference>
<evidence type="ECO:0000313" key="4">
    <source>
        <dbReference type="Ensembl" id="ENSFCTP00005015125.1"/>
    </source>
</evidence>
<dbReference type="PANTHER" id="PTHR22738:SF4">
    <property type="entry name" value="RAS ASSOCIATION DOMAIN-CONTAINING PROTEIN 4"/>
    <property type="match status" value="1"/>
</dbReference>
<dbReference type="Ensembl" id="ENSFCTT00005023195.1">
    <property type="protein sequence ID" value="ENSFCTP00005015125.1"/>
    <property type="gene ID" value="ENSFCTG00005008287.1"/>
</dbReference>
<proteinExistence type="predicted"/>
<dbReference type="PANTHER" id="PTHR22738">
    <property type="entry name" value="RASSF"/>
    <property type="match status" value="1"/>
</dbReference>
<dbReference type="InterPro" id="IPR033614">
    <property type="entry name" value="RASSF1-6"/>
</dbReference>
<accession>A0ABI7WXV6</accession>
<name>A0ABI7WXV6_FELCA</name>
<dbReference type="Gene3D" id="3.10.20.90">
    <property type="entry name" value="Phosphatidylinositol 3-kinase Catalytic Subunit, Chain A, domain 1"/>
    <property type="match status" value="1"/>
</dbReference>
<dbReference type="PROSITE" id="PS50951">
    <property type="entry name" value="SARAH"/>
    <property type="match status" value="1"/>
</dbReference>
<reference evidence="4 5" key="1">
    <citation type="submission" date="2021-02" db="EMBL/GenBank/DDBJ databases">
        <title>Safari Cat Assemblies.</title>
        <authorList>
            <person name="Bredemeyer K.R."/>
            <person name="Murphy W.J."/>
        </authorList>
    </citation>
    <scope>NUCLEOTIDE SEQUENCE [LARGE SCALE GENOMIC DNA]</scope>
</reference>
<evidence type="ECO:0000256" key="1">
    <source>
        <dbReference type="SAM" id="MobiDB-lite"/>
    </source>
</evidence>
<evidence type="ECO:0000313" key="5">
    <source>
        <dbReference type="Proteomes" id="UP000823872"/>
    </source>
</evidence>
<dbReference type="Pfam" id="PF16517">
    <property type="entry name" value="Nore1-SARAH"/>
    <property type="match status" value="1"/>
</dbReference>
<feature type="region of interest" description="Disordered" evidence="1">
    <location>
        <begin position="106"/>
        <end position="141"/>
    </location>
</feature>
<gene>
    <name evidence="4" type="primary">RASSF4</name>
</gene>
<reference evidence="4" key="2">
    <citation type="submission" date="2025-08" db="UniProtKB">
        <authorList>
            <consortium name="Ensembl"/>
        </authorList>
    </citation>
    <scope>IDENTIFICATION</scope>
    <source>
        <strain evidence="4">breed Abyssinian</strain>
    </source>
</reference>
<evidence type="ECO:0000259" key="3">
    <source>
        <dbReference type="PROSITE" id="PS50951"/>
    </source>
</evidence>
<organism evidence="4 5">
    <name type="scientific">Felis catus</name>
    <name type="common">Cat</name>
    <name type="synonym">Felis silvestris catus</name>
    <dbReference type="NCBI Taxonomy" id="9685"/>
    <lineage>
        <taxon>Eukaryota</taxon>
        <taxon>Metazoa</taxon>
        <taxon>Chordata</taxon>
        <taxon>Craniata</taxon>
        <taxon>Vertebrata</taxon>
        <taxon>Euteleostomi</taxon>
        <taxon>Mammalia</taxon>
        <taxon>Eutheria</taxon>
        <taxon>Laurasiatheria</taxon>
        <taxon>Carnivora</taxon>
        <taxon>Feliformia</taxon>
        <taxon>Felidae</taxon>
        <taxon>Felinae</taxon>
        <taxon>Felis</taxon>
    </lineage>
</organism>